<accession>A0A8S5M7H0</accession>
<reference evidence="1" key="1">
    <citation type="journal article" date="2021" name="Proc. Natl. Acad. Sci. U.S.A.">
        <title>A Catalog of Tens of Thousands of Viruses from Human Metagenomes Reveals Hidden Associations with Chronic Diseases.</title>
        <authorList>
            <person name="Tisza M.J."/>
            <person name="Buck C.B."/>
        </authorList>
    </citation>
    <scope>NUCLEOTIDE SEQUENCE</scope>
    <source>
        <strain evidence="1">Ctrgt10</strain>
    </source>
</reference>
<evidence type="ECO:0000313" key="1">
    <source>
        <dbReference type="EMBL" id="DAD78164.1"/>
    </source>
</evidence>
<protein>
    <submittedName>
        <fullName evidence="1">Uncharacterized protein</fullName>
    </submittedName>
</protein>
<name>A0A8S5M7H0_9CAUD</name>
<proteinExistence type="predicted"/>
<organism evidence="1">
    <name type="scientific">Siphoviridae sp. ctrgt10</name>
    <dbReference type="NCBI Taxonomy" id="2826479"/>
    <lineage>
        <taxon>Viruses</taxon>
        <taxon>Duplodnaviria</taxon>
        <taxon>Heunggongvirae</taxon>
        <taxon>Uroviricota</taxon>
        <taxon>Caudoviricetes</taxon>
    </lineage>
</organism>
<dbReference type="EMBL" id="BK014839">
    <property type="protein sequence ID" value="DAD78164.1"/>
    <property type="molecule type" value="Genomic_DNA"/>
</dbReference>
<sequence>MYLLINNPENLNLDEFCADVCAKLYISCEDEAWYTPAIRQYWDKYLAQIYRQVDHCPTVKEVFEAYFKNLKFTQEGLAYIITVNPTVKLKNIDATVETLANLINYGTLDMPAYPLFDDVFDQVAEEITTLQEQEEEE</sequence>